<dbReference type="Proteomes" id="UP001482620">
    <property type="component" value="Unassembled WGS sequence"/>
</dbReference>
<keyword evidence="3" id="KW-1185">Reference proteome</keyword>
<gene>
    <name evidence="2" type="ORF">ILYODFUR_022372</name>
</gene>
<dbReference type="EMBL" id="JAHRIQ010048803">
    <property type="protein sequence ID" value="MEQ2237361.1"/>
    <property type="molecule type" value="Genomic_DNA"/>
</dbReference>
<proteinExistence type="predicted"/>
<accession>A0ABV0TX72</accession>
<evidence type="ECO:0000256" key="1">
    <source>
        <dbReference type="SAM" id="Phobius"/>
    </source>
</evidence>
<keyword evidence="1" id="KW-0812">Transmembrane</keyword>
<reference evidence="2 3" key="1">
    <citation type="submission" date="2021-06" db="EMBL/GenBank/DDBJ databases">
        <authorList>
            <person name="Palmer J.M."/>
        </authorList>
    </citation>
    <scope>NUCLEOTIDE SEQUENCE [LARGE SCALE GENOMIC DNA]</scope>
    <source>
        <strain evidence="3">if_2019</strain>
        <tissue evidence="2">Muscle</tissue>
    </source>
</reference>
<feature type="transmembrane region" description="Helical" evidence="1">
    <location>
        <begin position="20"/>
        <end position="42"/>
    </location>
</feature>
<evidence type="ECO:0000313" key="3">
    <source>
        <dbReference type="Proteomes" id="UP001482620"/>
    </source>
</evidence>
<comment type="caution">
    <text evidence="2">The sequence shown here is derived from an EMBL/GenBank/DDBJ whole genome shotgun (WGS) entry which is preliminary data.</text>
</comment>
<organism evidence="2 3">
    <name type="scientific">Ilyodon furcidens</name>
    <name type="common">goldbreast splitfin</name>
    <dbReference type="NCBI Taxonomy" id="33524"/>
    <lineage>
        <taxon>Eukaryota</taxon>
        <taxon>Metazoa</taxon>
        <taxon>Chordata</taxon>
        <taxon>Craniata</taxon>
        <taxon>Vertebrata</taxon>
        <taxon>Euteleostomi</taxon>
        <taxon>Actinopterygii</taxon>
        <taxon>Neopterygii</taxon>
        <taxon>Teleostei</taxon>
        <taxon>Neoteleostei</taxon>
        <taxon>Acanthomorphata</taxon>
        <taxon>Ovalentaria</taxon>
        <taxon>Atherinomorphae</taxon>
        <taxon>Cyprinodontiformes</taxon>
        <taxon>Goodeidae</taxon>
        <taxon>Ilyodon</taxon>
    </lineage>
</organism>
<name>A0ABV0TX72_9TELE</name>
<sequence>MHFFVVDASFGGSFLWEKIGLIWSCLRSAAMSGWAQTSYLCVRDRKRRYKNQELITSLRQLQDKQARSLCLCTQSGFWMWHKLQSLEWEHTSSCSQQGCPTNLYSFPNIEAIDGR</sequence>
<keyword evidence="1" id="KW-0472">Membrane</keyword>
<protein>
    <submittedName>
        <fullName evidence="2">Uncharacterized protein</fullName>
    </submittedName>
</protein>
<evidence type="ECO:0000313" key="2">
    <source>
        <dbReference type="EMBL" id="MEQ2237361.1"/>
    </source>
</evidence>
<keyword evidence="1" id="KW-1133">Transmembrane helix</keyword>